<reference evidence="2" key="1">
    <citation type="submission" date="2021-01" db="EMBL/GenBank/DDBJ databases">
        <authorList>
            <person name="Corre E."/>
            <person name="Pelletier E."/>
            <person name="Niang G."/>
            <person name="Scheremetjew M."/>
            <person name="Finn R."/>
            <person name="Kale V."/>
            <person name="Holt S."/>
            <person name="Cochrane G."/>
            <person name="Meng A."/>
            <person name="Brown T."/>
            <person name="Cohen L."/>
        </authorList>
    </citation>
    <scope>NUCLEOTIDE SEQUENCE</scope>
    <source>
        <strain evidence="2">CCCM 845</strain>
    </source>
</reference>
<evidence type="ECO:0000313" key="2">
    <source>
        <dbReference type="EMBL" id="CAD9726959.1"/>
    </source>
</evidence>
<gene>
    <name evidence="2" type="ORF">PMIC02512_LOCUS4559</name>
</gene>
<proteinExistence type="predicted"/>
<evidence type="ECO:0000256" key="1">
    <source>
        <dbReference type="SAM" id="MobiDB-lite"/>
    </source>
</evidence>
<dbReference type="EMBL" id="HBHN01018367">
    <property type="protein sequence ID" value="CAD9726959.1"/>
    <property type="molecule type" value="Transcribed_RNA"/>
</dbReference>
<feature type="region of interest" description="Disordered" evidence="1">
    <location>
        <begin position="1"/>
        <end position="21"/>
    </location>
</feature>
<sequence>MYYEQAQGKLEKKHNKQHDKHCPSNCGDNFVEMCDNLEGTLENVKWVPEFVLDIVGKGVCFPKKGVKPNEKTLCPKECGQGKGQTYLRLCYYVDNILQSTPFVLPSVRNLTDHAICALADVIPPPKSTTSLGCGNLMAVEI</sequence>
<organism evidence="2">
    <name type="scientific">Prorocentrum micans</name>
    <name type="common">Red tide dinoflagellate</name>
    <dbReference type="NCBI Taxonomy" id="2945"/>
    <lineage>
        <taxon>Eukaryota</taxon>
        <taxon>Sar</taxon>
        <taxon>Alveolata</taxon>
        <taxon>Dinophyceae</taxon>
        <taxon>Prorocentrales</taxon>
        <taxon>Prorocentraceae</taxon>
        <taxon>Prorocentrum</taxon>
    </lineage>
</organism>
<dbReference type="AlphaFoldDB" id="A0A7S2X753"/>
<accession>A0A7S2X753</accession>
<protein>
    <submittedName>
        <fullName evidence="2">Uncharacterized protein</fullName>
    </submittedName>
</protein>
<name>A0A7S2X753_PROMC</name>